<evidence type="ECO:0000256" key="1">
    <source>
        <dbReference type="ARBA" id="ARBA00004173"/>
    </source>
</evidence>
<dbReference type="CDD" id="cd19874">
    <property type="entry name" value="DSRM_MRPL44"/>
    <property type="match status" value="1"/>
</dbReference>
<proteinExistence type="inferred from homology"/>
<dbReference type="Gene3D" id="3.30.160.20">
    <property type="match status" value="1"/>
</dbReference>
<dbReference type="Pfam" id="PF22935">
    <property type="entry name" value="RM44_endonuclase"/>
    <property type="match status" value="1"/>
</dbReference>
<comment type="subcellular location">
    <subcellularLocation>
        <location evidence="1">Mitochondrion</location>
    </subcellularLocation>
</comment>
<comment type="similarity">
    <text evidence="6">Belongs to the ribonuclease III family. Mitochondrion-specific ribosomal protein mL44 subfamily.</text>
</comment>
<keyword evidence="4" id="KW-0496">Mitochondrion</keyword>
<feature type="domain" description="Large ribosomal subunit protein mL44 endonuclease" evidence="10">
    <location>
        <begin position="74"/>
        <end position="217"/>
    </location>
</feature>
<dbReference type="GO" id="GO:0006396">
    <property type="term" value="P:RNA processing"/>
    <property type="evidence" value="ECO:0007669"/>
    <property type="project" value="InterPro"/>
</dbReference>
<dbReference type="SUPFAM" id="SSF69065">
    <property type="entry name" value="RNase III domain-like"/>
    <property type="match status" value="1"/>
</dbReference>
<feature type="domain" description="Large ribosomal subunit protein mL44 dsRNA binding" evidence="9">
    <location>
        <begin position="249"/>
        <end position="353"/>
    </location>
</feature>
<evidence type="ECO:0000259" key="9">
    <source>
        <dbReference type="Pfam" id="PF22892"/>
    </source>
</evidence>
<dbReference type="EMBL" id="OB661005">
    <property type="protein sequence ID" value="CAD7227024.1"/>
    <property type="molecule type" value="Genomic_DNA"/>
</dbReference>
<feature type="compositionally biased region" description="Basic and acidic residues" evidence="8">
    <location>
        <begin position="355"/>
        <end position="366"/>
    </location>
</feature>
<gene>
    <name evidence="11" type="ORF">CTOB1V02_LOCUS4935</name>
</gene>
<reference evidence="11" key="1">
    <citation type="submission" date="2020-11" db="EMBL/GenBank/DDBJ databases">
        <authorList>
            <person name="Tran Van P."/>
        </authorList>
    </citation>
    <scope>NUCLEOTIDE SEQUENCE</scope>
</reference>
<dbReference type="Gene3D" id="1.10.1520.10">
    <property type="entry name" value="Ribonuclease III domain"/>
    <property type="match status" value="1"/>
</dbReference>
<sequence length="366" mass="41657">MRTVRLLALSFSTCQRRAAASFPSVPPSRHFSRSVCCKGWIAQYKSKWYREVTERSRQMYPQPEPRRSSFVDWNYGAELYAFGKRLGEEFDSDLLREALRFESYVVKAIQEEKQLGLTDFEDFSSDGNDSNEVLRSNRSLIKDGRDFMEAFIPTYIRGDLVHLPEEGVRALSEHLLSPNVLCHVAKHLGLKDLILSNNYPPTDDEFAETFCAVIGCLLKSPAGGVHRARTFVRDFLLTQLMAKDLLEIWNPFNPMGILVGILSGQSRPLPESRICFSTAINTLESSYVVGIYSDRMMIGKGPGRTTEEAELMAAYDALRRIFHIDPKRIVFPDCRKEISKESLKQEPNPSVAELSDVRKRVSNEVQ</sequence>
<keyword evidence="2" id="KW-0809">Transit peptide</keyword>
<dbReference type="InterPro" id="IPR055189">
    <property type="entry name" value="RM44_endonuclase"/>
</dbReference>
<keyword evidence="3" id="KW-0689">Ribosomal protein</keyword>
<evidence type="ECO:0000256" key="8">
    <source>
        <dbReference type="SAM" id="MobiDB-lite"/>
    </source>
</evidence>
<dbReference type="GO" id="GO:1990904">
    <property type="term" value="C:ribonucleoprotein complex"/>
    <property type="evidence" value="ECO:0007669"/>
    <property type="project" value="UniProtKB-KW"/>
</dbReference>
<dbReference type="InterPro" id="IPR044444">
    <property type="entry name" value="Ribosomal_mL44_DSRM_metazoa"/>
</dbReference>
<evidence type="ECO:0000256" key="2">
    <source>
        <dbReference type="ARBA" id="ARBA00022946"/>
    </source>
</evidence>
<accession>A0A7R8WAX2</accession>
<dbReference type="GO" id="GO:0003725">
    <property type="term" value="F:double-stranded RNA binding"/>
    <property type="evidence" value="ECO:0007669"/>
    <property type="project" value="InterPro"/>
</dbReference>
<evidence type="ECO:0000313" key="11">
    <source>
        <dbReference type="EMBL" id="CAD7227024.1"/>
    </source>
</evidence>
<feature type="region of interest" description="Disordered" evidence="8">
    <location>
        <begin position="341"/>
        <end position="366"/>
    </location>
</feature>
<organism evidence="11">
    <name type="scientific">Cyprideis torosa</name>
    <dbReference type="NCBI Taxonomy" id="163714"/>
    <lineage>
        <taxon>Eukaryota</taxon>
        <taxon>Metazoa</taxon>
        <taxon>Ecdysozoa</taxon>
        <taxon>Arthropoda</taxon>
        <taxon>Crustacea</taxon>
        <taxon>Oligostraca</taxon>
        <taxon>Ostracoda</taxon>
        <taxon>Podocopa</taxon>
        <taxon>Podocopida</taxon>
        <taxon>Cytherocopina</taxon>
        <taxon>Cytheroidea</taxon>
        <taxon>Cytherideidae</taxon>
        <taxon>Cyprideis</taxon>
    </lineage>
</organism>
<dbReference type="SUPFAM" id="SSF54768">
    <property type="entry name" value="dsRNA-binding domain-like"/>
    <property type="match status" value="1"/>
</dbReference>
<dbReference type="AlphaFoldDB" id="A0A7R8WAX2"/>
<evidence type="ECO:0000256" key="4">
    <source>
        <dbReference type="ARBA" id="ARBA00023128"/>
    </source>
</evidence>
<dbReference type="InterPro" id="IPR036389">
    <property type="entry name" value="RNase_III_sf"/>
</dbReference>
<dbReference type="GO" id="GO:0004525">
    <property type="term" value="F:ribonuclease III activity"/>
    <property type="evidence" value="ECO:0007669"/>
    <property type="project" value="InterPro"/>
</dbReference>
<protein>
    <recommendedName>
        <fullName evidence="7">Large ribosomal subunit protein mL44</fullName>
    </recommendedName>
</protein>
<evidence type="ECO:0000256" key="6">
    <source>
        <dbReference type="ARBA" id="ARBA00024034"/>
    </source>
</evidence>
<dbReference type="GO" id="GO:0005840">
    <property type="term" value="C:ribosome"/>
    <property type="evidence" value="ECO:0007669"/>
    <property type="project" value="UniProtKB-KW"/>
</dbReference>
<dbReference type="Pfam" id="PF22892">
    <property type="entry name" value="DSRM_MRPL44"/>
    <property type="match status" value="1"/>
</dbReference>
<dbReference type="GO" id="GO:0005739">
    <property type="term" value="C:mitochondrion"/>
    <property type="evidence" value="ECO:0007669"/>
    <property type="project" value="UniProtKB-SubCell"/>
</dbReference>
<dbReference type="OrthoDB" id="444135at2759"/>
<evidence type="ECO:0000256" key="3">
    <source>
        <dbReference type="ARBA" id="ARBA00022980"/>
    </source>
</evidence>
<evidence type="ECO:0000256" key="7">
    <source>
        <dbReference type="ARBA" id="ARBA00035187"/>
    </source>
</evidence>
<name>A0A7R8WAX2_9CRUS</name>
<evidence type="ECO:0000259" key="10">
    <source>
        <dbReference type="Pfam" id="PF22935"/>
    </source>
</evidence>
<evidence type="ECO:0000256" key="5">
    <source>
        <dbReference type="ARBA" id="ARBA00023274"/>
    </source>
</evidence>
<keyword evidence="5" id="KW-0687">Ribonucleoprotein</keyword>